<name>A0ABN9HNS2_9NEOB</name>
<comment type="similarity">
    <text evidence="7">Belongs to the glycosyltransferase 11 family.</text>
</comment>
<dbReference type="EMBL" id="CATNWA010021383">
    <property type="protein sequence ID" value="CAI9622478.1"/>
    <property type="molecule type" value="Genomic_DNA"/>
</dbReference>
<evidence type="ECO:0000256" key="5">
    <source>
        <dbReference type="ARBA" id="ARBA00022968"/>
    </source>
</evidence>
<comment type="caution">
    <text evidence="8">The sequence shown here is derived from an EMBL/GenBank/DDBJ whole genome shotgun (WGS) entry which is preliminary data.</text>
</comment>
<comment type="pathway">
    <text evidence="2 7">Protein modification; protein glycosylation.</text>
</comment>
<evidence type="ECO:0000256" key="4">
    <source>
        <dbReference type="ARBA" id="ARBA00022679"/>
    </source>
</evidence>
<comment type="catalytic activity">
    <reaction evidence="6">
        <text>a ganglioside GM1 + GDP-beta-L-fucose = a ganglioside Fuc-GM1 + GDP + H(+)</text>
        <dbReference type="Rhea" id="RHEA:48292"/>
        <dbReference type="ChEBI" id="CHEBI:15378"/>
        <dbReference type="ChEBI" id="CHEBI:57273"/>
        <dbReference type="ChEBI" id="CHEBI:58189"/>
        <dbReference type="ChEBI" id="CHEBI:82639"/>
        <dbReference type="ChEBI" id="CHEBI:90189"/>
    </reaction>
    <physiologicalReaction direction="left-to-right" evidence="6">
        <dbReference type="Rhea" id="RHEA:48293"/>
    </physiologicalReaction>
</comment>
<evidence type="ECO:0000256" key="7">
    <source>
        <dbReference type="RuleBase" id="RU363129"/>
    </source>
</evidence>
<keyword evidence="7" id="KW-0333">Golgi apparatus</keyword>
<keyword evidence="9" id="KW-1185">Reference proteome</keyword>
<accession>A0ABN9HNS2</accession>
<dbReference type="Proteomes" id="UP001162483">
    <property type="component" value="Unassembled WGS sequence"/>
</dbReference>
<reference evidence="8" key="1">
    <citation type="submission" date="2023-05" db="EMBL/GenBank/DDBJ databases">
        <authorList>
            <person name="Stuckert A."/>
        </authorList>
    </citation>
    <scope>NUCLEOTIDE SEQUENCE</scope>
</reference>
<proteinExistence type="inferred from homology"/>
<evidence type="ECO:0000313" key="8">
    <source>
        <dbReference type="EMBL" id="CAI9622478.1"/>
    </source>
</evidence>
<gene>
    <name evidence="8" type="ORF">SPARVUS_LOCUS16294994</name>
</gene>
<dbReference type="PANTHER" id="PTHR11927:SF9">
    <property type="entry name" value="L-FUCOSYLTRANSFERASE"/>
    <property type="match status" value="1"/>
</dbReference>
<evidence type="ECO:0000256" key="6">
    <source>
        <dbReference type="ARBA" id="ARBA00043729"/>
    </source>
</evidence>
<dbReference type="PANTHER" id="PTHR11927">
    <property type="entry name" value="GALACTOSIDE 2-L-FUCOSYLTRANSFERASE"/>
    <property type="match status" value="1"/>
</dbReference>
<protein>
    <recommendedName>
        <fullName evidence="7">L-Fucosyltransferase</fullName>
        <ecNumber evidence="7">2.4.1.-</ecNumber>
    </recommendedName>
</protein>
<keyword evidence="7" id="KW-0325">Glycoprotein</keyword>
<organism evidence="8 9">
    <name type="scientific">Staurois parvus</name>
    <dbReference type="NCBI Taxonomy" id="386267"/>
    <lineage>
        <taxon>Eukaryota</taxon>
        <taxon>Metazoa</taxon>
        <taxon>Chordata</taxon>
        <taxon>Craniata</taxon>
        <taxon>Vertebrata</taxon>
        <taxon>Euteleostomi</taxon>
        <taxon>Amphibia</taxon>
        <taxon>Batrachia</taxon>
        <taxon>Anura</taxon>
        <taxon>Neobatrachia</taxon>
        <taxon>Ranoidea</taxon>
        <taxon>Ranidae</taxon>
        <taxon>Staurois</taxon>
    </lineage>
</organism>
<evidence type="ECO:0000313" key="9">
    <source>
        <dbReference type="Proteomes" id="UP001162483"/>
    </source>
</evidence>
<keyword evidence="5 7" id="KW-0812">Transmembrane</keyword>
<evidence type="ECO:0000256" key="2">
    <source>
        <dbReference type="ARBA" id="ARBA00004922"/>
    </source>
</evidence>
<dbReference type="InterPro" id="IPR002516">
    <property type="entry name" value="Glyco_trans_11"/>
</dbReference>
<keyword evidence="5 7" id="KW-0735">Signal-anchor</keyword>
<sequence length="333" mass="38841">MNVSYWYYSYKISSRSSSLFSVRKSNIKEIIPDISLVKNQFSKLSSNPSNRIWTVKPVGRFGNQIGQYATLYSLAKLNGHPAYITPRMHETLSKLFKINLPMISEEVYNRIKWRNYPIKNWMCPEYKNISGQYVKLVGVPCSWTFHHHIWEEIHREFTFHDFVKEEANTYLSKVKGERENVTFVGVHVRRGDYVAIMPKRWKGVLADKGYLQKAMDYFRNKYENPLFIVTSNGMDWCKENINNSLGDVHLAGDGNEAFPSRDFALLTHCNHSIITIGTFGIWVAYIVRGETVYLSNYLLPNSPYFRFFKYETSYLPEWIGIPANLSSLLKKTT</sequence>
<dbReference type="CDD" id="cd11301">
    <property type="entry name" value="Fut1_Fut2_like"/>
    <property type="match status" value="1"/>
</dbReference>
<dbReference type="EC" id="2.4.1.-" evidence="7"/>
<evidence type="ECO:0000256" key="3">
    <source>
        <dbReference type="ARBA" id="ARBA00022676"/>
    </source>
</evidence>
<keyword evidence="4 7" id="KW-0808">Transferase</keyword>
<keyword evidence="3 7" id="KW-0328">Glycosyltransferase</keyword>
<evidence type="ECO:0000256" key="1">
    <source>
        <dbReference type="ARBA" id="ARBA00004447"/>
    </source>
</evidence>
<dbReference type="Pfam" id="PF01531">
    <property type="entry name" value="Glyco_transf_11"/>
    <property type="match status" value="1"/>
</dbReference>
<comment type="subcellular location">
    <subcellularLocation>
        <location evidence="1 7">Golgi apparatus</location>
        <location evidence="1 7">Golgi stack membrane</location>
        <topology evidence="1 7">Single-pass type II membrane protein</topology>
    </subcellularLocation>
</comment>